<keyword evidence="3" id="KW-1185">Reference proteome</keyword>
<organism evidence="2 3">
    <name type="scientific">Parapedobacter defluvii</name>
    <dbReference type="NCBI Taxonomy" id="2045106"/>
    <lineage>
        <taxon>Bacteria</taxon>
        <taxon>Pseudomonadati</taxon>
        <taxon>Bacteroidota</taxon>
        <taxon>Sphingobacteriia</taxon>
        <taxon>Sphingobacteriales</taxon>
        <taxon>Sphingobacteriaceae</taxon>
        <taxon>Parapedobacter</taxon>
    </lineage>
</organism>
<comment type="caution">
    <text evidence="2">The sequence shown here is derived from an EMBL/GenBank/DDBJ whole genome shotgun (WGS) entry which is preliminary data.</text>
</comment>
<dbReference type="PANTHER" id="PTHR43415">
    <property type="entry name" value="SPERMIDINE N(1)-ACETYLTRANSFERASE"/>
    <property type="match status" value="1"/>
</dbReference>
<proteinExistence type="predicted"/>
<evidence type="ECO:0000313" key="2">
    <source>
        <dbReference type="EMBL" id="GGC47232.1"/>
    </source>
</evidence>
<dbReference type="PROSITE" id="PS51186">
    <property type="entry name" value="GNAT"/>
    <property type="match status" value="1"/>
</dbReference>
<dbReference type="Gene3D" id="3.40.630.30">
    <property type="match status" value="1"/>
</dbReference>
<dbReference type="EMBL" id="BMIK01000026">
    <property type="protein sequence ID" value="GGC47232.1"/>
    <property type="molecule type" value="Genomic_DNA"/>
</dbReference>
<dbReference type="SUPFAM" id="SSF55729">
    <property type="entry name" value="Acyl-CoA N-acyltransferases (Nat)"/>
    <property type="match status" value="1"/>
</dbReference>
<dbReference type="RefSeq" id="WP_188753654.1">
    <property type="nucleotide sequence ID" value="NZ_BMIK01000026.1"/>
</dbReference>
<reference evidence="3" key="1">
    <citation type="journal article" date="2019" name="Int. J. Syst. Evol. Microbiol.">
        <title>The Global Catalogue of Microorganisms (GCM) 10K type strain sequencing project: providing services to taxonomists for standard genome sequencing and annotation.</title>
        <authorList>
            <consortium name="The Broad Institute Genomics Platform"/>
            <consortium name="The Broad Institute Genome Sequencing Center for Infectious Disease"/>
            <person name="Wu L."/>
            <person name="Ma J."/>
        </authorList>
    </citation>
    <scope>NUCLEOTIDE SEQUENCE [LARGE SCALE GENOMIC DNA]</scope>
    <source>
        <strain evidence="3">CGMCC 1.15342</strain>
    </source>
</reference>
<protein>
    <recommendedName>
        <fullName evidence="1">N-acetyltransferase domain-containing protein</fullName>
    </recommendedName>
</protein>
<dbReference type="Proteomes" id="UP000597338">
    <property type="component" value="Unassembled WGS sequence"/>
</dbReference>
<dbReference type="InterPro" id="IPR000182">
    <property type="entry name" value="GNAT_dom"/>
</dbReference>
<dbReference type="InterPro" id="IPR016181">
    <property type="entry name" value="Acyl_CoA_acyltransferase"/>
</dbReference>
<name>A0ABQ1MUL4_9SPHI</name>
<gene>
    <name evidence="2" type="ORF">GCM10011386_44210</name>
</gene>
<accession>A0ABQ1MUL4</accession>
<dbReference type="Pfam" id="PF13302">
    <property type="entry name" value="Acetyltransf_3"/>
    <property type="match status" value="1"/>
</dbReference>
<evidence type="ECO:0000313" key="3">
    <source>
        <dbReference type="Proteomes" id="UP000597338"/>
    </source>
</evidence>
<evidence type="ECO:0000259" key="1">
    <source>
        <dbReference type="PROSITE" id="PS51186"/>
    </source>
</evidence>
<sequence length="197" mass="22255">MMHLLPPGNGLSADIDDGGVAAPIQLLPFNESNFQQLIDWVKDKQLLTQFAGPIFTFPITVEQLLKYTQTTNRQIFSISERTSGQAIGHIELDRIDYEHKSVRVCRFLIGRETHRGKKYGQQALEALQKIAFDDLSLNRLELVVLAENVSAIKCYENCGFMTEGVMRESYWMNGKPVSALMMSILSSEYRARHNNGG</sequence>
<dbReference type="PANTHER" id="PTHR43415:SF5">
    <property type="entry name" value="ACETYLTRANSFERASE"/>
    <property type="match status" value="1"/>
</dbReference>
<feature type="domain" description="N-acetyltransferase" evidence="1">
    <location>
        <begin position="24"/>
        <end position="187"/>
    </location>
</feature>